<evidence type="ECO:0000313" key="8">
    <source>
        <dbReference type="Proteomes" id="UP000031928"/>
    </source>
</evidence>
<dbReference type="Pfam" id="PF02361">
    <property type="entry name" value="CbiQ"/>
    <property type="match status" value="1"/>
</dbReference>
<feature type="transmembrane region" description="Helical" evidence="6">
    <location>
        <begin position="96"/>
        <end position="115"/>
    </location>
</feature>
<dbReference type="Proteomes" id="UP000031928">
    <property type="component" value="Chromosome"/>
</dbReference>
<evidence type="ECO:0000256" key="6">
    <source>
        <dbReference type="SAM" id="Phobius"/>
    </source>
</evidence>
<evidence type="ECO:0000256" key="2">
    <source>
        <dbReference type="ARBA" id="ARBA00022475"/>
    </source>
</evidence>
<name>A0A0B6TEU1_9CORY</name>
<dbReference type="PANTHER" id="PTHR34857">
    <property type="entry name" value="SLL0384 PROTEIN"/>
    <property type="match status" value="1"/>
</dbReference>
<keyword evidence="2" id="KW-1003">Cell membrane</keyword>
<evidence type="ECO:0000256" key="3">
    <source>
        <dbReference type="ARBA" id="ARBA00022692"/>
    </source>
</evidence>
<proteinExistence type="predicted"/>
<dbReference type="GO" id="GO:0005886">
    <property type="term" value="C:plasma membrane"/>
    <property type="evidence" value="ECO:0007669"/>
    <property type="project" value="UniProtKB-ARBA"/>
</dbReference>
<dbReference type="InterPro" id="IPR003339">
    <property type="entry name" value="ABC/ECF_trnsptr_transmembrane"/>
</dbReference>
<keyword evidence="3 6" id="KW-0812">Transmembrane</keyword>
<dbReference type="CDD" id="cd16914">
    <property type="entry name" value="EcfT"/>
    <property type="match status" value="1"/>
</dbReference>
<accession>A0A0B6TEU1</accession>
<evidence type="ECO:0000256" key="1">
    <source>
        <dbReference type="ARBA" id="ARBA00004141"/>
    </source>
</evidence>
<evidence type="ECO:0000256" key="4">
    <source>
        <dbReference type="ARBA" id="ARBA00022989"/>
    </source>
</evidence>
<reference evidence="7 8" key="1">
    <citation type="submission" date="2014-05" db="EMBL/GenBank/DDBJ databases">
        <title>Complete genome sequence of Corynebacterium marinum DSM 44953.</title>
        <authorList>
            <person name="Schaffert L."/>
            <person name="Albersmeier A."/>
            <person name="Kalinowski J."/>
            <person name="Ruckert C."/>
        </authorList>
    </citation>
    <scope>NUCLEOTIDE SEQUENCE [LARGE SCALE GENOMIC DNA]</scope>
    <source>
        <strain evidence="7 8">DSM 44953</strain>
    </source>
</reference>
<organism evidence="7 8">
    <name type="scientific">Corynebacterium marinum DSM 44953</name>
    <dbReference type="NCBI Taxonomy" id="1224162"/>
    <lineage>
        <taxon>Bacteria</taxon>
        <taxon>Bacillati</taxon>
        <taxon>Actinomycetota</taxon>
        <taxon>Actinomycetes</taxon>
        <taxon>Mycobacteriales</taxon>
        <taxon>Corynebacteriaceae</taxon>
        <taxon>Corynebacterium</taxon>
    </lineage>
</organism>
<feature type="transmembrane region" description="Helical" evidence="6">
    <location>
        <begin position="59"/>
        <end position="76"/>
    </location>
</feature>
<evidence type="ECO:0000313" key="7">
    <source>
        <dbReference type="EMBL" id="AJK68497.1"/>
    </source>
</evidence>
<dbReference type="AlphaFoldDB" id="A0A0B6TEU1"/>
<dbReference type="HOGENOM" id="CLU_056469_6_0_11"/>
<dbReference type="InterPro" id="IPR051611">
    <property type="entry name" value="ECF_transporter_component"/>
</dbReference>
<dbReference type="STRING" id="1224162.B840_04390"/>
<dbReference type="EMBL" id="CP007790">
    <property type="protein sequence ID" value="AJK68497.1"/>
    <property type="molecule type" value="Genomic_DNA"/>
</dbReference>
<sequence length="255" mass="27179">MINVLEGINPVTRILGLILLTTPLLLSVDLVSAAAALGFTLLAAPLCGVGWFRLVRRGWPVLLAAPLAAIPMALYGRPEGETYFQFLMVHVTDNSLSLAAAIFVRVLAVGLPVIVLSEGVDPTDLGDGLAQVLRLPERFVLGAVAASRLISLFQDDLASMRRARRSRGIADQGRIRYGLTLAFGLLVLSLRRGSKLATAMEARGFGRVADHGRTWARESRLHARDFAVLAVCLLASVSAVAVAVALGSFRFLGVA</sequence>
<gene>
    <name evidence="7" type="ORF">B840_04390</name>
</gene>
<comment type="subcellular location">
    <subcellularLocation>
        <location evidence="1">Membrane</location>
        <topology evidence="1">Multi-pass membrane protein</topology>
    </subcellularLocation>
</comment>
<dbReference type="PANTHER" id="PTHR34857:SF2">
    <property type="entry name" value="SLL0384 PROTEIN"/>
    <property type="match status" value="1"/>
</dbReference>
<dbReference type="KEGG" id="cmq:B840_04390"/>
<protein>
    <submittedName>
        <fullName evidence="7">Uncharacterized protein</fullName>
    </submittedName>
</protein>
<evidence type="ECO:0000256" key="5">
    <source>
        <dbReference type="ARBA" id="ARBA00023136"/>
    </source>
</evidence>
<feature type="transmembrane region" description="Helical" evidence="6">
    <location>
        <begin position="226"/>
        <end position="252"/>
    </location>
</feature>
<keyword evidence="8" id="KW-1185">Reference proteome</keyword>
<keyword evidence="5 6" id="KW-0472">Membrane</keyword>
<keyword evidence="4 6" id="KW-1133">Transmembrane helix</keyword>